<dbReference type="Pfam" id="PF13581">
    <property type="entry name" value="HATPase_c_2"/>
    <property type="match status" value="1"/>
</dbReference>
<dbReference type="PANTHER" id="PTHR35526">
    <property type="entry name" value="ANTI-SIGMA-F FACTOR RSBW-RELATED"/>
    <property type="match status" value="1"/>
</dbReference>
<dbReference type="SUPFAM" id="SSF55874">
    <property type="entry name" value="ATPase domain of HSP90 chaperone/DNA topoisomerase II/histidine kinase"/>
    <property type="match status" value="1"/>
</dbReference>
<name>A0ABV6XCQ0_9ACTN</name>
<feature type="domain" description="Histidine kinase/HSP90-like ATPase" evidence="2">
    <location>
        <begin position="39"/>
        <end position="132"/>
    </location>
</feature>
<gene>
    <name evidence="3" type="ORF">ACEZDB_34420</name>
</gene>
<reference evidence="3 4" key="1">
    <citation type="submission" date="2024-09" db="EMBL/GenBank/DDBJ databases">
        <authorList>
            <person name="Lee S.D."/>
        </authorList>
    </citation>
    <scope>NUCLEOTIDE SEQUENCE [LARGE SCALE GENOMIC DNA]</scope>
    <source>
        <strain evidence="3 4">N1-3</strain>
    </source>
</reference>
<organism evidence="3 4">
    <name type="scientific">Streptacidiphilus alkalitolerans</name>
    <dbReference type="NCBI Taxonomy" id="3342712"/>
    <lineage>
        <taxon>Bacteria</taxon>
        <taxon>Bacillati</taxon>
        <taxon>Actinomycetota</taxon>
        <taxon>Actinomycetes</taxon>
        <taxon>Kitasatosporales</taxon>
        <taxon>Streptomycetaceae</taxon>
        <taxon>Streptacidiphilus</taxon>
    </lineage>
</organism>
<keyword evidence="1" id="KW-0723">Serine/threonine-protein kinase</keyword>
<protein>
    <submittedName>
        <fullName evidence="3">ATP-binding protein</fullName>
    </submittedName>
</protein>
<dbReference type="EMBL" id="JBHEZY010000021">
    <property type="protein sequence ID" value="MFC1435742.1"/>
    <property type="molecule type" value="Genomic_DNA"/>
</dbReference>
<evidence type="ECO:0000259" key="2">
    <source>
        <dbReference type="Pfam" id="PF13581"/>
    </source>
</evidence>
<evidence type="ECO:0000313" key="3">
    <source>
        <dbReference type="EMBL" id="MFC1435742.1"/>
    </source>
</evidence>
<keyword evidence="1" id="KW-0418">Kinase</keyword>
<dbReference type="Proteomes" id="UP001592530">
    <property type="component" value="Unassembled WGS sequence"/>
</dbReference>
<sequence>MSEDPEESLGDGTWFLDGAAGTVSMARDRTRGFLGTCPLPISEQACADALLLVSELVANAVRHAPGPCALSLNLTQRALIIAVSDTAPTLPAPRAPDLRAGGGGFGWTLLRQLSQAVDVQSHPGEGKTITARLAIVPSGASGSGA</sequence>
<evidence type="ECO:0000313" key="4">
    <source>
        <dbReference type="Proteomes" id="UP001592530"/>
    </source>
</evidence>
<proteinExistence type="predicted"/>
<dbReference type="Gene3D" id="3.30.565.10">
    <property type="entry name" value="Histidine kinase-like ATPase, C-terminal domain"/>
    <property type="match status" value="1"/>
</dbReference>
<dbReference type="RefSeq" id="WP_380559110.1">
    <property type="nucleotide sequence ID" value="NZ_JBHEZY010000021.1"/>
</dbReference>
<evidence type="ECO:0000256" key="1">
    <source>
        <dbReference type="ARBA" id="ARBA00022527"/>
    </source>
</evidence>
<keyword evidence="3" id="KW-0547">Nucleotide-binding</keyword>
<dbReference type="InterPro" id="IPR036890">
    <property type="entry name" value="HATPase_C_sf"/>
</dbReference>
<keyword evidence="1" id="KW-0808">Transferase</keyword>
<dbReference type="InterPro" id="IPR003594">
    <property type="entry name" value="HATPase_dom"/>
</dbReference>
<keyword evidence="3" id="KW-0067">ATP-binding</keyword>
<dbReference type="InterPro" id="IPR050267">
    <property type="entry name" value="Anti-sigma-factor_SerPK"/>
</dbReference>
<dbReference type="CDD" id="cd16936">
    <property type="entry name" value="HATPase_RsbW-like"/>
    <property type="match status" value="1"/>
</dbReference>
<dbReference type="GO" id="GO:0005524">
    <property type="term" value="F:ATP binding"/>
    <property type="evidence" value="ECO:0007669"/>
    <property type="project" value="UniProtKB-KW"/>
</dbReference>
<dbReference type="PANTHER" id="PTHR35526:SF3">
    <property type="entry name" value="ANTI-SIGMA-F FACTOR RSBW"/>
    <property type="match status" value="1"/>
</dbReference>
<comment type="caution">
    <text evidence="3">The sequence shown here is derived from an EMBL/GenBank/DDBJ whole genome shotgun (WGS) entry which is preliminary data.</text>
</comment>
<accession>A0ABV6XCQ0</accession>